<keyword evidence="2" id="KW-0812">Transmembrane</keyword>
<dbReference type="KEGG" id="knv:Pan216_11310"/>
<dbReference type="OrthoDB" id="219623at2"/>
<feature type="compositionally biased region" description="Polar residues" evidence="1">
    <location>
        <begin position="304"/>
        <end position="316"/>
    </location>
</feature>
<feature type="region of interest" description="Disordered" evidence="1">
    <location>
        <begin position="452"/>
        <end position="486"/>
    </location>
</feature>
<sequence length="1593" mass="174271">MLMLKLIAQTRDRRGVVLLVVLGMLGLFAGIGLTFAMLARVQGQGARNFKLATQYPGRTGSRFDVDDPGVLFRYAMNQLIYDTDNIYSSIRGHSLLRDMYGSRDSVNRGAMGTGANGDGAEIRHDVTDAGWSPYEGVYNGTGIFNPRDDDGDGLISDSEVNSYIQRLSPYPTFGTALSDATWDPIYPFNLTMYTNAGGRTATPQVNGENLQPERFHDGTNWHWFGADEDYDYPDFNNMFLAAERADGMILQPSFHRPQLIAELENAGAFGGDAWSGADGRRMLFRPRRADNATSLPVMGVDQENNSSAGTMSTWPHSSAADGIPDDVNRSGAIGDDPRELDVDTDGDGLKDAVWVDLGSPANIQLPDGGYAKPLFAFKVLSLDGRINLNTAGNYLNTPTGNQIIGHVSNLGASPTEINPRHAMLLNSSGGKPDWEDPDDLYRHLLATLDGGGKWNDRTTTPSTADRAGRSDGTNSDNDDNSNLSTEYLDGSVTSLQGPADYFGSGQLAEPFTDFAASVYLNRRQVMPAFVNYISFSLNDWTTAPGPLAANNLAVDEAYEFNPYASNPRDFPITAAQIETLLRFWDIDNTALDNRLQTLLSKLFAADFTNAPEEYGRIRMRRLFTHSSWDLNHFSNPLMYANPADGGSPHNATGNELAEDIARYYADAVAQRAHSGTWSQYNSARSDPPTGLNFGVTLQFGNRLPDAITEGRRFDLNRPLTPYGVDADVADQERTSMAEQIYVLLWMATHPLPATGTPTVEEEARSRVLAQLAVNIVDYMDPDSAMTQMDYDTNLNDGAWSANDTVFGFELPEIVINEGIALFHEFSYDDDGAGPNPSEDRDKIWVWAELYNPWPDASVIFASATDPVEAVLWDDTNARPIFLLGVRAAGKTPEEPDGTTGTSSFVTFDPDTGSGDPSASITPVQATGNQSIPGQGYYVVGPRGAFNDPMNGEPSSTLLESFVVADLTNNQGNNYTAYDDGITGNMNGILKFTRTRVADRDVEIALYRLRNPFANFDATDNPYIAIDILRLENANGSYQIGQNEDEITPRNDRKSLQRKQPWVGSRRPWDPDPGMTGFGNEEGKFLGFPELTNAGTSTGTEVAPGTSTPYSSLTDDGFEVGQETFSIENSDVDLDVYETFPFLNRQLASPLELLSVRLYGSHDCIGTNVAGGGTVDEWRLRFTNDFEFRPNGIWRSRQAPWFTENRAGHPLLANNDQLPLPNLYRFFELVECRSRMNGAGGWNTSATPADERVSRVAGKIDLNNIWDEEIFKALVDSQEVMPASGSVTSSTLQLLTNSIPTNYPPNLSRTVAWGSLLISPSGATSPGVSFGGLFGGEDLDTILGNSVAGLYQWPGVNTSAAPSGSSFPEDYPGFKPGVQVNGELFRMFLLSRMGPDGIMGTGDDKPFRSFASGRVSDTLLRRRNFRALDMPVGNAFDGTDDTVVSSQAPGEFITPLGGQWTPRLFDPIPDPYSTAPAVLQTRAGTSLTPAQGLDYWMLEHRRNRLLGKIAGNSTTRSHVFAVWVTVGLFRVEDATANDPLPRLKSEVGIETGENIRHRGFFIVDRSLSPSYDGPPTGEHELSDITPLVYYRLIE</sequence>
<name>A0A518B012_9BACT</name>
<feature type="compositionally biased region" description="Low complexity" evidence="1">
    <location>
        <begin position="470"/>
        <end position="484"/>
    </location>
</feature>
<dbReference type="RefSeq" id="WP_145255902.1">
    <property type="nucleotide sequence ID" value="NZ_CP036279.1"/>
</dbReference>
<evidence type="ECO:0008006" key="5">
    <source>
        <dbReference type="Google" id="ProtNLM"/>
    </source>
</evidence>
<dbReference type="PROSITE" id="PS00018">
    <property type="entry name" value="EF_HAND_1"/>
    <property type="match status" value="1"/>
</dbReference>
<evidence type="ECO:0000313" key="3">
    <source>
        <dbReference type="EMBL" id="QDU60292.1"/>
    </source>
</evidence>
<proteinExistence type="predicted"/>
<keyword evidence="4" id="KW-1185">Reference proteome</keyword>
<feature type="region of interest" description="Disordered" evidence="1">
    <location>
        <begin position="304"/>
        <end position="323"/>
    </location>
</feature>
<evidence type="ECO:0000256" key="1">
    <source>
        <dbReference type="SAM" id="MobiDB-lite"/>
    </source>
</evidence>
<reference evidence="3 4" key="1">
    <citation type="submission" date="2019-02" db="EMBL/GenBank/DDBJ databases">
        <title>Deep-cultivation of Planctomycetes and their phenomic and genomic characterization uncovers novel biology.</title>
        <authorList>
            <person name="Wiegand S."/>
            <person name="Jogler M."/>
            <person name="Boedeker C."/>
            <person name="Pinto D."/>
            <person name="Vollmers J."/>
            <person name="Rivas-Marin E."/>
            <person name="Kohn T."/>
            <person name="Peeters S.H."/>
            <person name="Heuer A."/>
            <person name="Rast P."/>
            <person name="Oberbeckmann S."/>
            <person name="Bunk B."/>
            <person name="Jeske O."/>
            <person name="Meyerdierks A."/>
            <person name="Storesund J.E."/>
            <person name="Kallscheuer N."/>
            <person name="Luecker S."/>
            <person name="Lage O.M."/>
            <person name="Pohl T."/>
            <person name="Merkel B.J."/>
            <person name="Hornburger P."/>
            <person name="Mueller R.-W."/>
            <person name="Bruemmer F."/>
            <person name="Labrenz M."/>
            <person name="Spormann A.M."/>
            <person name="Op den Camp H."/>
            <person name="Overmann J."/>
            <person name="Amann R."/>
            <person name="Jetten M.S.M."/>
            <person name="Mascher T."/>
            <person name="Medema M.H."/>
            <person name="Devos D.P."/>
            <person name="Kaster A.-K."/>
            <person name="Ovreas L."/>
            <person name="Rohde M."/>
            <person name="Galperin M.Y."/>
            <person name="Jogler C."/>
        </authorList>
    </citation>
    <scope>NUCLEOTIDE SEQUENCE [LARGE SCALE GENOMIC DNA]</scope>
    <source>
        <strain evidence="3 4">Pan216</strain>
    </source>
</reference>
<dbReference type="Proteomes" id="UP000317093">
    <property type="component" value="Chromosome"/>
</dbReference>
<keyword evidence="2" id="KW-1133">Transmembrane helix</keyword>
<accession>A0A518B012</accession>
<feature type="region of interest" description="Disordered" evidence="1">
    <location>
        <begin position="1041"/>
        <end position="1073"/>
    </location>
</feature>
<organism evidence="3 4">
    <name type="scientific">Kolteria novifilia</name>
    <dbReference type="NCBI Taxonomy" id="2527975"/>
    <lineage>
        <taxon>Bacteria</taxon>
        <taxon>Pseudomonadati</taxon>
        <taxon>Planctomycetota</taxon>
        <taxon>Planctomycetia</taxon>
        <taxon>Kolteriales</taxon>
        <taxon>Kolteriaceae</taxon>
        <taxon>Kolteria</taxon>
    </lineage>
</organism>
<keyword evidence="2" id="KW-0472">Membrane</keyword>
<evidence type="ECO:0000313" key="4">
    <source>
        <dbReference type="Proteomes" id="UP000317093"/>
    </source>
</evidence>
<protein>
    <recommendedName>
        <fullName evidence="5">EF-hand domain-containing protein</fullName>
    </recommendedName>
</protein>
<dbReference type="InterPro" id="IPR018247">
    <property type="entry name" value="EF_Hand_1_Ca_BS"/>
</dbReference>
<dbReference type="EMBL" id="CP036279">
    <property type="protein sequence ID" value="QDU60292.1"/>
    <property type="molecule type" value="Genomic_DNA"/>
</dbReference>
<feature type="transmembrane region" description="Helical" evidence="2">
    <location>
        <begin position="16"/>
        <end position="39"/>
    </location>
</feature>
<gene>
    <name evidence="3" type="ORF">Pan216_11310</name>
</gene>
<evidence type="ECO:0000256" key="2">
    <source>
        <dbReference type="SAM" id="Phobius"/>
    </source>
</evidence>